<dbReference type="InterPro" id="IPR050939">
    <property type="entry name" value="Olfactory_GPCR1"/>
</dbReference>
<feature type="transmembrane region" description="Helical" evidence="13">
    <location>
        <begin position="241"/>
        <end position="264"/>
    </location>
</feature>
<dbReference type="KEGG" id="amex:103042325"/>
<evidence type="ECO:0000256" key="2">
    <source>
        <dbReference type="ARBA" id="ARBA00022475"/>
    </source>
</evidence>
<feature type="transmembrane region" description="Helical" evidence="13">
    <location>
        <begin position="200"/>
        <end position="229"/>
    </location>
</feature>
<keyword evidence="10 15" id="KW-0675">Receptor</keyword>
<protein>
    <submittedName>
        <fullName evidence="15">Olfactory receptor 1500-like</fullName>
    </submittedName>
</protein>
<dbReference type="PRINTS" id="PR00245">
    <property type="entry name" value="OLFACTORYR"/>
</dbReference>
<feature type="transmembrane region" description="Helical" evidence="13">
    <location>
        <begin position="63"/>
        <end position="81"/>
    </location>
</feature>
<dbReference type="PANTHER" id="PTHR24242:SF359">
    <property type="entry name" value="ODORANT RECEPTOR-RELATED"/>
    <property type="match status" value="1"/>
</dbReference>
<feature type="transmembrane region" description="Helical" evidence="13">
    <location>
        <begin position="101"/>
        <end position="123"/>
    </location>
</feature>
<evidence type="ECO:0000256" key="1">
    <source>
        <dbReference type="ARBA" id="ARBA00004651"/>
    </source>
</evidence>
<dbReference type="AlphaFoldDB" id="A0A8T2KYT0"/>
<sequence>MEKYANYTHKVTEFFLLGFPGVSPEYYPAVGLLLLAIYLTITCGNIFIIAFVAYEKSLQKPTYLIFCNLAAVDFAFGTATMPKIISKYLLRDETISFPACFIQMFFIHYFGTVISFLLLLMAIDRFIAICNPLRYPTIVTNRFVAVTCAVSWISCISWMTVIVVGIVVAPFCDSNVVTQCFCDYNAVAKLACGDVRGPRLFAFTSAMIVLIGSVVFIFFSYVSIIIAVFKISNAQGKYKTFSTCSPQLLIICLYFLPRCAVYIVDLKVQMSIDARIMITMWYSLFPPLVNPIIFCFRTKEIREVLMTKIRKRKINDQLKALSS</sequence>
<evidence type="ECO:0000313" key="15">
    <source>
        <dbReference type="EMBL" id="KAG9264650.1"/>
    </source>
</evidence>
<keyword evidence="6 13" id="KW-1133">Transmembrane helix</keyword>
<organism evidence="15 16">
    <name type="scientific">Astyanax mexicanus</name>
    <name type="common">Blind cave fish</name>
    <name type="synonym">Astyanax fasciatus mexicanus</name>
    <dbReference type="NCBI Taxonomy" id="7994"/>
    <lineage>
        <taxon>Eukaryota</taxon>
        <taxon>Metazoa</taxon>
        <taxon>Chordata</taxon>
        <taxon>Craniata</taxon>
        <taxon>Vertebrata</taxon>
        <taxon>Euteleostomi</taxon>
        <taxon>Actinopterygii</taxon>
        <taxon>Neopterygii</taxon>
        <taxon>Teleostei</taxon>
        <taxon>Ostariophysi</taxon>
        <taxon>Characiformes</taxon>
        <taxon>Characoidei</taxon>
        <taxon>Acestrorhamphidae</taxon>
        <taxon>Acestrorhamphinae</taxon>
        <taxon>Astyanax</taxon>
    </lineage>
</organism>
<comment type="caution">
    <text evidence="15">The sequence shown here is derived from an EMBL/GenBank/DDBJ whole genome shotgun (WGS) entry which is preliminary data.</text>
</comment>
<dbReference type="SUPFAM" id="SSF81321">
    <property type="entry name" value="Family A G protein-coupled receptor-like"/>
    <property type="match status" value="1"/>
</dbReference>
<evidence type="ECO:0000256" key="5">
    <source>
        <dbReference type="ARBA" id="ARBA00022725"/>
    </source>
</evidence>
<gene>
    <name evidence="15" type="primary">OLFR24</name>
    <name evidence="15" type="ORF">AMEX_G20956</name>
</gene>
<keyword evidence="8 13" id="KW-0472">Membrane</keyword>
<evidence type="ECO:0000256" key="10">
    <source>
        <dbReference type="ARBA" id="ARBA00023170"/>
    </source>
</evidence>
<dbReference type="Proteomes" id="UP000752171">
    <property type="component" value="Unassembled WGS sequence"/>
</dbReference>
<evidence type="ECO:0000256" key="9">
    <source>
        <dbReference type="ARBA" id="ARBA00023157"/>
    </source>
</evidence>
<dbReference type="InterPro" id="IPR017452">
    <property type="entry name" value="GPCR_Rhodpsn_7TM"/>
</dbReference>
<evidence type="ECO:0000259" key="14">
    <source>
        <dbReference type="PROSITE" id="PS50262"/>
    </source>
</evidence>
<keyword evidence="12" id="KW-0807">Transducer</keyword>
<comment type="subcellular location">
    <subcellularLocation>
        <location evidence="1">Cell membrane</location>
        <topology evidence="1">Multi-pass membrane protein</topology>
    </subcellularLocation>
</comment>
<dbReference type="GO" id="GO:0004930">
    <property type="term" value="F:G protein-coupled receptor activity"/>
    <property type="evidence" value="ECO:0007669"/>
    <property type="project" value="UniProtKB-KW"/>
</dbReference>
<keyword evidence="7" id="KW-0297">G-protein coupled receptor</keyword>
<evidence type="ECO:0000313" key="16">
    <source>
        <dbReference type="Proteomes" id="UP000752171"/>
    </source>
</evidence>
<dbReference type="GO" id="GO:0005886">
    <property type="term" value="C:plasma membrane"/>
    <property type="evidence" value="ECO:0007669"/>
    <property type="project" value="UniProtKB-SubCell"/>
</dbReference>
<reference evidence="15 16" key="1">
    <citation type="submission" date="2021-07" db="EMBL/GenBank/DDBJ databases">
        <authorList>
            <person name="Imarazene B."/>
            <person name="Zahm M."/>
            <person name="Klopp C."/>
            <person name="Cabau C."/>
            <person name="Beille S."/>
            <person name="Jouanno E."/>
            <person name="Castinel A."/>
            <person name="Lluch J."/>
            <person name="Gil L."/>
            <person name="Kuchtly C."/>
            <person name="Lopez Roques C."/>
            <person name="Donnadieu C."/>
            <person name="Parrinello H."/>
            <person name="Journot L."/>
            <person name="Du K."/>
            <person name="Schartl M."/>
            <person name="Retaux S."/>
            <person name="Guiguen Y."/>
        </authorList>
    </citation>
    <scope>NUCLEOTIDE SEQUENCE [LARGE SCALE GENOMIC DNA]</scope>
    <source>
        <strain evidence="15">Pach_M1</strain>
        <tissue evidence="15">Testis</tissue>
    </source>
</reference>
<feature type="transmembrane region" description="Helical" evidence="13">
    <location>
        <begin position="143"/>
        <end position="169"/>
    </location>
</feature>
<dbReference type="PANTHER" id="PTHR24242">
    <property type="entry name" value="G-PROTEIN COUPLED RECEPTOR"/>
    <property type="match status" value="1"/>
</dbReference>
<feature type="transmembrane region" description="Helical" evidence="13">
    <location>
        <begin position="26"/>
        <end position="51"/>
    </location>
</feature>
<evidence type="ECO:0000256" key="13">
    <source>
        <dbReference type="SAM" id="Phobius"/>
    </source>
</evidence>
<evidence type="ECO:0000256" key="12">
    <source>
        <dbReference type="ARBA" id="ARBA00023224"/>
    </source>
</evidence>
<dbReference type="PROSITE" id="PS50262">
    <property type="entry name" value="G_PROTEIN_RECEP_F1_2"/>
    <property type="match status" value="1"/>
</dbReference>
<dbReference type="FunFam" id="1.20.1070.10:FF:000024">
    <property type="entry name" value="Olfactory receptor"/>
    <property type="match status" value="1"/>
</dbReference>
<dbReference type="InterPro" id="IPR000276">
    <property type="entry name" value="GPCR_Rhodpsn"/>
</dbReference>
<keyword evidence="9" id="KW-1015">Disulfide bond</keyword>
<keyword evidence="2" id="KW-1003">Cell membrane</keyword>
<dbReference type="InterPro" id="IPR000725">
    <property type="entry name" value="Olfact_rcpt"/>
</dbReference>
<dbReference type="PRINTS" id="PR00237">
    <property type="entry name" value="GPCRRHODOPSN"/>
</dbReference>
<keyword evidence="5" id="KW-0552">Olfaction</keyword>
<evidence type="ECO:0000256" key="7">
    <source>
        <dbReference type="ARBA" id="ARBA00023040"/>
    </source>
</evidence>
<name>A0A8T2KYT0_ASTMX</name>
<evidence type="ECO:0000256" key="6">
    <source>
        <dbReference type="ARBA" id="ARBA00022989"/>
    </source>
</evidence>
<evidence type="ECO:0000256" key="8">
    <source>
        <dbReference type="ARBA" id="ARBA00023136"/>
    </source>
</evidence>
<accession>A0A8T2KYT0</accession>
<dbReference type="EMBL" id="JAICCE010000018">
    <property type="protein sequence ID" value="KAG9264650.1"/>
    <property type="molecule type" value="Genomic_DNA"/>
</dbReference>
<evidence type="ECO:0000256" key="4">
    <source>
        <dbReference type="ARBA" id="ARBA00022692"/>
    </source>
</evidence>
<keyword evidence="3" id="KW-0716">Sensory transduction</keyword>
<dbReference type="GO" id="GO:0004984">
    <property type="term" value="F:olfactory receptor activity"/>
    <property type="evidence" value="ECO:0007669"/>
    <property type="project" value="InterPro"/>
</dbReference>
<keyword evidence="11" id="KW-0325">Glycoprotein</keyword>
<dbReference type="Gene3D" id="1.20.1070.10">
    <property type="entry name" value="Rhodopsin 7-helix transmembrane proteins"/>
    <property type="match status" value="1"/>
</dbReference>
<evidence type="ECO:0000256" key="11">
    <source>
        <dbReference type="ARBA" id="ARBA00023180"/>
    </source>
</evidence>
<feature type="transmembrane region" description="Helical" evidence="13">
    <location>
        <begin position="276"/>
        <end position="296"/>
    </location>
</feature>
<dbReference type="Pfam" id="PF13853">
    <property type="entry name" value="7tm_4"/>
    <property type="match status" value="1"/>
</dbReference>
<proteinExistence type="predicted"/>
<feature type="domain" description="G-protein coupled receptors family 1 profile" evidence="14">
    <location>
        <begin position="44"/>
        <end position="294"/>
    </location>
</feature>
<evidence type="ECO:0000256" key="3">
    <source>
        <dbReference type="ARBA" id="ARBA00022606"/>
    </source>
</evidence>
<keyword evidence="4 13" id="KW-0812">Transmembrane</keyword>